<feature type="compositionally biased region" description="Low complexity" evidence="1">
    <location>
        <begin position="28"/>
        <end position="39"/>
    </location>
</feature>
<comment type="caution">
    <text evidence="2">The sequence shown here is derived from an EMBL/GenBank/DDBJ whole genome shotgun (WGS) entry which is preliminary data.</text>
</comment>
<gene>
    <name evidence="2" type="ORF">Zm00014a_028592</name>
</gene>
<protein>
    <submittedName>
        <fullName evidence="2">Uncharacterized protein</fullName>
    </submittedName>
</protein>
<dbReference type="PANTHER" id="PTHR34950:SF7">
    <property type="match status" value="1"/>
</dbReference>
<feature type="compositionally biased region" description="Basic and acidic residues" evidence="1">
    <location>
        <begin position="41"/>
        <end position="57"/>
    </location>
</feature>
<sequence>MASIITGDFAEAYVRKNACKEETRKAEASTAGGVAAAATPGDKKADASASSEKKVAKEAAAGSNKGEGGSLFGLLKKKVHPKVGGSSGAYS</sequence>
<accession>A0A3L6FP87</accession>
<evidence type="ECO:0000256" key="1">
    <source>
        <dbReference type="SAM" id="MobiDB-lite"/>
    </source>
</evidence>
<feature type="region of interest" description="Disordered" evidence="1">
    <location>
        <begin position="21"/>
        <end position="71"/>
    </location>
</feature>
<dbReference type="AlphaFoldDB" id="A0A3L6FP87"/>
<dbReference type="PANTHER" id="PTHR34950">
    <property type="entry name" value="OS04G0457400 PROTEIN"/>
    <property type="match status" value="1"/>
</dbReference>
<dbReference type="Proteomes" id="UP000251960">
    <property type="component" value="Chromosome 2"/>
</dbReference>
<dbReference type="ExpressionAtlas" id="A0A3L6FP87">
    <property type="expression patterns" value="baseline and differential"/>
</dbReference>
<dbReference type="EMBL" id="NCVQ01000003">
    <property type="protein sequence ID" value="PWZ36642.1"/>
    <property type="molecule type" value="Genomic_DNA"/>
</dbReference>
<organism evidence="2">
    <name type="scientific">Zea mays</name>
    <name type="common">Maize</name>
    <dbReference type="NCBI Taxonomy" id="4577"/>
    <lineage>
        <taxon>Eukaryota</taxon>
        <taxon>Viridiplantae</taxon>
        <taxon>Streptophyta</taxon>
        <taxon>Embryophyta</taxon>
        <taxon>Tracheophyta</taxon>
        <taxon>Spermatophyta</taxon>
        <taxon>Magnoliopsida</taxon>
        <taxon>Liliopsida</taxon>
        <taxon>Poales</taxon>
        <taxon>Poaceae</taxon>
        <taxon>PACMAD clade</taxon>
        <taxon>Panicoideae</taxon>
        <taxon>Andropogonodae</taxon>
        <taxon>Andropogoneae</taxon>
        <taxon>Tripsacinae</taxon>
        <taxon>Zea</taxon>
    </lineage>
</organism>
<reference evidence="2" key="1">
    <citation type="journal article" date="2018" name="Nat. Genet.">
        <title>Extensive intraspecific gene order and gene structural variations between Mo17 and other maize genomes.</title>
        <authorList>
            <person name="Sun S."/>
            <person name="Zhou Y."/>
            <person name="Chen J."/>
            <person name="Shi J."/>
            <person name="Zhao H."/>
            <person name="Zhao H."/>
            <person name="Song W."/>
            <person name="Zhang M."/>
            <person name="Cui Y."/>
            <person name="Dong X."/>
            <person name="Liu H."/>
            <person name="Ma X."/>
            <person name="Jiao Y."/>
            <person name="Wang B."/>
            <person name="Wei X."/>
            <person name="Stein J.C."/>
            <person name="Glaubitz J.C."/>
            <person name="Lu F."/>
            <person name="Yu G."/>
            <person name="Liang C."/>
            <person name="Fengler K."/>
            <person name="Li B."/>
            <person name="Rafalski A."/>
            <person name="Schnable P.S."/>
            <person name="Ware D.H."/>
            <person name="Buckler E.S."/>
            <person name="Lai J."/>
        </authorList>
    </citation>
    <scope>NUCLEOTIDE SEQUENCE [LARGE SCALE GENOMIC DNA]</scope>
    <source>
        <tissue evidence="2">Seedling</tissue>
    </source>
</reference>
<evidence type="ECO:0000313" key="2">
    <source>
        <dbReference type="EMBL" id="PWZ36642.1"/>
    </source>
</evidence>
<proteinExistence type="predicted"/>
<name>A0A3L6FP87_MAIZE</name>